<feature type="region of interest" description="Disordered" evidence="1">
    <location>
        <begin position="1"/>
        <end position="293"/>
    </location>
</feature>
<feature type="compositionally biased region" description="Low complexity" evidence="1">
    <location>
        <begin position="263"/>
        <end position="277"/>
    </location>
</feature>
<comment type="caution">
    <text evidence="2">The sequence shown here is derived from an EMBL/GenBank/DDBJ whole genome shotgun (WGS) entry which is preliminary data.</text>
</comment>
<sequence length="607" mass="67165">MSDEDSNASQSAILDEERTEDAGSITQTESTNVSQENSDNEDLTQTDEDAGEGEDESLEDGEDESEEEESGEEEGDEEDGDYSSQAASGSLEESEEGSQEEEDDDEEEEEDDEEDSQQDVSSLDEGGSHTESQSESVETGQSESVTVTASASASVDDVPETITPPATPPSTNTLTPPPPTAPAPDPPPPLHTDAELAIDTMGALDKERKTTLHIRDRLRTLEGHAKDVVEHKHEDEEEKKMVDAKAKAKALAEKEKEKEKKATTSNASPTSSQASKSPSKKKQTRAKNLNKKPGLFGLQKHNLMMMARAKRVAKKTKEKARGTGHKAYRCRLEILHKGKYRPAWMVFKSGVIKCHETHKEKVVNNVGVTQIEWPVGKVLLELDVSSAEAYISVIPENVKPNAVKVSTSFNSIYFSSPNPTVRDRFLKGIQQVVKLSPNRPGAGMLQHIICCCCSIKNSTYLPAPPPTSLYLPAPFYLSSKMICTSCSSENSETRRRELSANVLNPFRKVGDSTCHSQMKMWTPCLPYKSQLPLNANFESYVREVKSRCVDSGIKIPASRVNLIELGKKRPKQLKRSVDGRLEDVYEWRKRKEANFVVEKFTVKDLTK</sequence>
<keyword evidence="3" id="KW-1185">Reference proteome</keyword>
<dbReference type="EMBL" id="BRXY01000281">
    <property type="protein sequence ID" value="GMH83454.1"/>
    <property type="molecule type" value="Genomic_DNA"/>
</dbReference>
<feature type="compositionally biased region" description="Acidic residues" evidence="1">
    <location>
        <begin position="38"/>
        <end position="81"/>
    </location>
</feature>
<feature type="compositionally biased region" description="Polar residues" evidence="1">
    <location>
        <begin position="24"/>
        <end position="37"/>
    </location>
</feature>
<organism evidence="2 3">
    <name type="scientific">Triparma strigata</name>
    <dbReference type="NCBI Taxonomy" id="1606541"/>
    <lineage>
        <taxon>Eukaryota</taxon>
        <taxon>Sar</taxon>
        <taxon>Stramenopiles</taxon>
        <taxon>Ochrophyta</taxon>
        <taxon>Bolidophyceae</taxon>
        <taxon>Parmales</taxon>
        <taxon>Triparmaceae</taxon>
        <taxon>Triparma</taxon>
    </lineage>
</organism>
<name>A0A9W7BBI6_9STRA</name>
<feature type="compositionally biased region" description="Low complexity" evidence="1">
    <location>
        <begin position="144"/>
        <end position="174"/>
    </location>
</feature>
<accession>A0A9W7BBI6</accession>
<evidence type="ECO:0000313" key="3">
    <source>
        <dbReference type="Proteomes" id="UP001165085"/>
    </source>
</evidence>
<dbReference type="OrthoDB" id="197956at2759"/>
<protein>
    <submittedName>
        <fullName evidence="2">Uncharacterized protein</fullName>
    </submittedName>
</protein>
<reference evidence="3" key="1">
    <citation type="journal article" date="2023" name="Commun. Biol.">
        <title>Genome analysis of Parmales, the sister group of diatoms, reveals the evolutionary specialization of diatoms from phago-mixotrophs to photoautotrophs.</title>
        <authorList>
            <person name="Ban H."/>
            <person name="Sato S."/>
            <person name="Yoshikawa S."/>
            <person name="Yamada K."/>
            <person name="Nakamura Y."/>
            <person name="Ichinomiya M."/>
            <person name="Sato N."/>
            <person name="Blanc-Mathieu R."/>
            <person name="Endo H."/>
            <person name="Kuwata A."/>
            <person name="Ogata H."/>
        </authorList>
    </citation>
    <scope>NUCLEOTIDE SEQUENCE [LARGE SCALE GENOMIC DNA]</scope>
    <source>
        <strain evidence="3">NIES 3701</strain>
    </source>
</reference>
<dbReference type="AlphaFoldDB" id="A0A9W7BBI6"/>
<proteinExistence type="predicted"/>
<feature type="compositionally biased region" description="Basic and acidic residues" evidence="1">
    <location>
        <begin position="204"/>
        <end position="262"/>
    </location>
</feature>
<feature type="compositionally biased region" description="Polar residues" evidence="1">
    <location>
        <begin position="129"/>
        <end position="143"/>
    </location>
</feature>
<evidence type="ECO:0000256" key="1">
    <source>
        <dbReference type="SAM" id="MobiDB-lite"/>
    </source>
</evidence>
<feature type="compositionally biased region" description="Pro residues" evidence="1">
    <location>
        <begin position="175"/>
        <end position="190"/>
    </location>
</feature>
<gene>
    <name evidence="2" type="ORF">TrST_g442</name>
</gene>
<feature type="compositionally biased region" description="Basic residues" evidence="1">
    <location>
        <begin position="278"/>
        <end position="290"/>
    </location>
</feature>
<feature type="compositionally biased region" description="Acidic residues" evidence="1">
    <location>
        <begin position="92"/>
        <end position="117"/>
    </location>
</feature>
<dbReference type="Proteomes" id="UP001165085">
    <property type="component" value="Unassembled WGS sequence"/>
</dbReference>
<evidence type="ECO:0000313" key="2">
    <source>
        <dbReference type="EMBL" id="GMH83454.1"/>
    </source>
</evidence>